<dbReference type="PANTHER" id="PTHR42718">
    <property type="entry name" value="MAJOR FACILITATOR SUPERFAMILY MULTIDRUG TRANSPORTER MFSC"/>
    <property type="match status" value="1"/>
</dbReference>
<feature type="transmembrane region" description="Helical" evidence="6">
    <location>
        <begin position="242"/>
        <end position="259"/>
    </location>
</feature>
<name>A0A2W5L0Z1_SPHMC</name>
<dbReference type="GO" id="GO:0022857">
    <property type="term" value="F:transmembrane transporter activity"/>
    <property type="evidence" value="ECO:0007669"/>
    <property type="project" value="InterPro"/>
</dbReference>
<feature type="transmembrane region" description="Helical" evidence="6">
    <location>
        <begin position="122"/>
        <end position="144"/>
    </location>
</feature>
<evidence type="ECO:0000313" key="9">
    <source>
        <dbReference type="Proteomes" id="UP000248597"/>
    </source>
</evidence>
<sequence length="467" mass="47690">MPMSAEPGFRPPETVMVPTISVPLSGMRRRAAIASVLAAMAAAVLDASSINIALPSIAQALDVEPSRAAWLVIVYQGALVAGLLPLAAIGERFGYRSTFVAGTALFGLSAVASAMAPGIVLLVIFRVLQGIGAASIMALGVALLRRTVAEDEFAKAIGWNAMTVALLSAAGPTIGALLLNLGSWRFVFAGSVLLAGVALVAARGLPSHRQERKPLDAIGILAYAGVVPAFVVAAGIARLSVFLGALILAAGVTGFWLLVRRDFRRASPFLPLALFRSPSFTRSVLASVACFSALGLALLILPFALHDRLGLTAQATAFMMTPWPLAVLVTTPFTARLLDRIHPARLCAVGALVLAFGLAALAAAPLGWSAPVYLSGITLCGIGFGLFQTPNNRTMFLAAPADRAASAGGVQGTARLTGQVTGALIASILLSVTPVGAAASIAFGVAALAACASAGISQSNESTKVSY</sequence>
<evidence type="ECO:0000256" key="3">
    <source>
        <dbReference type="ARBA" id="ARBA00022692"/>
    </source>
</evidence>
<comment type="caution">
    <text evidence="8">The sequence shown here is derived from an EMBL/GenBank/DDBJ whole genome shotgun (WGS) entry which is preliminary data.</text>
</comment>
<reference evidence="8 9" key="1">
    <citation type="submission" date="2017-08" db="EMBL/GenBank/DDBJ databases">
        <title>Infants hospitalized years apart are colonized by the same room-sourced microbial strains.</title>
        <authorList>
            <person name="Brooks B."/>
            <person name="Olm M.R."/>
            <person name="Firek B.A."/>
            <person name="Baker R."/>
            <person name="Thomas B.C."/>
            <person name="Morowitz M.J."/>
            <person name="Banfield J.F."/>
        </authorList>
    </citation>
    <scope>NUCLEOTIDE SEQUENCE [LARGE SCALE GENOMIC DNA]</scope>
    <source>
        <strain evidence="8">S2_005_003_R2_47</strain>
    </source>
</reference>
<feature type="domain" description="Major facilitator superfamily (MFS) profile" evidence="7">
    <location>
        <begin position="32"/>
        <end position="467"/>
    </location>
</feature>
<feature type="transmembrane region" description="Helical" evidence="6">
    <location>
        <begin position="184"/>
        <end position="205"/>
    </location>
</feature>
<keyword evidence="2" id="KW-0813">Transport</keyword>
<dbReference type="PANTHER" id="PTHR42718:SF9">
    <property type="entry name" value="MAJOR FACILITATOR SUPERFAMILY MULTIDRUG TRANSPORTER MFSC"/>
    <property type="match status" value="1"/>
</dbReference>
<organism evidence="8 9">
    <name type="scientific">Sphingopyxis macrogoltabida</name>
    <name type="common">Sphingomonas macrogoltabidus</name>
    <dbReference type="NCBI Taxonomy" id="33050"/>
    <lineage>
        <taxon>Bacteria</taxon>
        <taxon>Pseudomonadati</taxon>
        <taxon>Pseudomonadota</taxon>
        <taxon>Alphaproteobacteria</taxon>
        <taxon>Sphingomonadales</taxon>
        <taxon>Sphingomonadaceae</taxon>
        <taxon>Sphingopyxis</taxon>
    </lineage>
</organism>
<comment type="subcellular location">
    <subcellularLocation>
        <location evidence="1">Membrane</location>
        <topology evidence="1">Multi-pass membrane protein</topology>
    </subcellularLocation>
</comment>
<proteinExistence type="predicted"/>
<feature type="transmembrane region" description="Helical" evidence="6">
    <location>
        <begin position="97"/>
        <end position="116"/>
    </location>
</feature>
<evidence type="ECO:0000256" key="1">
    <source>
        <dbReference type="ARBA" id="ARBA00004141"/>
    </source>
</evidence>
<dbReference type="GO" id="GO:0016020">
    <property type="term" value="C:membrane"/>
    <property type="evidence" value="ECO:0007669"/>
    <property type="project" value="UniProtKB-SubCell"/>
</dbReference>
<feature type="transmembrane region" description="Helical" evidence="6">
    <location>
        <begin position="311"/>
        <end position="334"/>
    </location>
</feature>
<feature type="transmembrane region" description="Helical" evidence="6">
    <location>
        <begin position="156"/>
        <end position="178"/>
    </location>
</feature>
<evidence type="ECO:0000259" key="7">
    <source>
        <dbReference type="PROSITE" id="PS50850"/>
    </source>
</evidence>
<dbReference type="Gene3D" id="1.20.1720.10">
    <property type="entry name" value="Multidrug resistance protein D"/>
    <property type="match status" value="1"/>
</dbReference>
<dbReference type="PRINTS" id="PR01036">
    <property type="entry name" value="TCRTETB"/>
</dbReference>
<evidence type="ECO:0000313" key="8">
    <source>
        <dbReference type="EMBL" id="PZQ21954.1"/>
    </source>
</evidence>
<feature type="transmembrane region" description="Helical" evidence="6">
    <location>
        <begin position="280"/>
        <end position="305"/>
    </location>
</feature>
<feature type="transmembrane region" description="Helical" evidence="6">
    <location>
        <begin position="217"/>
        <end position="236"/>
    </location>
</feature>
<dbReference type="Pfam" id="PF07690">
    <property type="entry name" value="MFS_1"/>
    <property type="match status" value="1"/>
</dbReference>
<dbReference type="CDD" id="cd17321">
    <property type="entry name" value="MFS_MMR_MDR_like"/>
    <property type="match status" value="1"/>
</dbReference>
<dbReference type="EMBL" id="QFPJ01000020">
    <property type="protein sequence ID" value="PZQ21954.1"/>
    <property type="molecule type" value="Genomic_DNA"/>
</dbReference>
<dbReference type="PROSITE" id="PS51318">
    <property type="entry name" value="TAT"/>
    <property type="match status" value="1"/>
</dbReference>
<feature type="transmembrane region" description="Helical" evidence="6">
    <location>
        <begin position="70"/>
        <end position="90"/>
    </location>
</feature>
<dbReference type="InterPro" id="IPR011701">
    <property type="entry name" value="MFS"/>
</dbReference>
<evidence type="ECO:0000256" key="4">
    <source>
        <dbReference type="ARBA" id="ARBA00022989"/>
    </source>
</evidence>
<dbReference type="Proteomes" id="UP000248597">
    <property type="component" value="Unassembled WGS sequence"/>
</dbReference>
<dbReference type="Gene3D" id="1.20.1250.20">
    <property type="entry name" value="MFS general substrate transporter like domains"/>
    <property type="match status" value="1"/>
</dbReference>
<evidence type="ECO:0000256" key="5">
    <source>
        <dbReference type="ARBA" id="ARBA00023136"/>
    </source>
</evidence>
<dbReference type="PROSITE" id="PS50850">
    <property type="entry name" value="MFS"/>
    <property type="match status" value="1"/>
</dbReference>
<accession>A0A2W5L0Z1</accession>
<gene>
    <name evidence="8" type="ORF">DI569_09845</name>
</gene>
<keyword evidence="3 6" id="KW-0812">Transmembrane</keyword>
<feature type="transmembrane region" description="Helical" evidence="6">
    <location>
        <begin position="370"/>
        <end position="387"/>
    </location>
</feature>
<dbReference type="InterPro" id="IPR006311">
    <property type="entry name" value="TAT_signal"/>
</dbReference>
<dbReference type="InterPro" id="IPR020846">
    <property type="entry name" value="MFS_dom"/>
</dbReference>
<dbReference type="InterPro" id="IPR036259">
    <property type="entry name" value="MFS_trans_sf"/>
</dbReference>
<dbReference type="AlphaFoldDB" id="A0A2W5L0Z1"/>
<protein>
    <submittedName>
        <fullName evidence="8">MFS transporter</fullName>
    </submittedName>
</protein>
<keyword evidence="5 6" id="KW-0472">Membrane</keyword>
<keyword evidence="4 6" id="KW-1133">Transmembrane helix</keyword>
<evidence type="ECO:0000256" key="2">
    <source>
        <dbReference type="ARBA" id="ARBA00022448"/>
    </source>
</evidence>
<dbReference type="SUPFAM" id="SSF103473">
    <property type="entry name" value="MFS general substrate transporter"/>
    <property type="match status" value="1"/>
</dbReference>
<feature type="transmembrane region" description="Helical" evidence="6">
    <location>
        <begin position="346"/>
        <end position="364"/>
    </location>
</feature>
<evidence type="ECO:0000256" key="6">
    <source>
        <dbReference type="SAM" id="Phobius"/>
    </source>
</evidence>